<evidence type="ECO:0000313" key="2">
    <source>
        <dbReference type="WBParaSite" id="nRc.2.0.1.t27219-RA"/>
    </source>
</evidence>
<keyword evidence="1" id="KW-1185">Reference proteome</keyword>
<accession>A0A915JLY7</accession>
<evidence type="ECO:0000313" key="1">
    <source>
        <dbReference type="Proteomes" id="UP000887565"/>
    </source>
</evidence>
<protein>
    <submittedName>
        <fullName evidence="2">Uncharacterized protein</fullName>
    </submittedName>
</protein>
<reference evidence="2" key="1">
    <citation type="submission" date="2022-11" db="UniProtKB">
        <authorList>
            <consortium name="WormBaseParasite"/>
        </authorList>
    </citation>
    <scope>IDENTIFICATION</scope>
</reference>
<name>A0A915JLY7_ROMCU</name>
<proteinExistence type="predicted"/>
<sequence length="45" mass="5218">MIRLPIYPGAEANFDTKFEIQDVDLFLSEKIVVTYGLYHSKSRVL</sequence>
<dbReference type="AlphaFoldDB" id="A0A915JLY7"/>
<organism evidence="1 2">
    <name type="scientific">Romanomermis culicivorax</name>
    <name type="common">Nematode worm</name>
    <dbReference type="NCBI Taxonomy" id="13658"/>
    <lineage>
        <taxon>Eukaryota</taxon>
        <taxon>Metazoa</taxon>
        <taxon>Ecdysozoa</taxon>
        <taxon>Nematoda</taxon>
        <taxon>Enoplea</taxon>
        <taxon>Dorylaimia</taxon>
        <taxon>Mermithida</taxon>
        <taxon>Mermithoidea</taxon>
        <taxon>Mermithidae</taxon>
        <taxon>Romanomermis</taxon>
    </lineage>
</organism>
<dbReference type="Proteomes" id="UP000887565">
    <property type="component" value="Unplaced"/>
</dbReference>
<dbReference type="WBParaSite" id="nRc.2.0.1.t27219-RA">
    <property type="protein sequence ID" value="nRc.2.0.1.t27219-RA"/>
    <property type="gene ID" value="nRc.2.0.1.g27219"/>
</dbReference>